<dbReference type="GO" id="GO:0003700">
    <property type="term" value="F:DNA-binding transcription factor activity"/>
    <property type="evidence" value="ECO:0007669"/>
    <property type="project" value="InterPro"/>
</dbReference>
<dbReference type="Proteomes" id="UP000220904">
    <property type="component" value="Unassembled WGS sequence"/>
</dbReference>
<dbReference type="SUPFAM" id="SSF48295">
    <property type="entry name" value="TrpR-like"/>
    <property type="match status" value="1"/>
</dbReference>
<evidence type="ECO:0000313" key="1">
    <source>
        <dbReference type="EMBL" id="PDX86404.1"/>
    </source>
</evidence>
<reference evidence="1 2" key="1">
    <citation type="journal article" date="2017" name="Front. Microbiol.">
        <title>New Insights into the Diversity of the Genus Faecalibacterium.</title>
        <authorList>
            <person name="Benevides L."/>
            <person name="Burman S."/>
            <person name="Martin R."/>
            <person name="Robert V."/>
            <person name="Thomas M."/>
            <person name="Miquel S."/>
            <person name="Chain F."/>
            <person name="Sokol H."/>
            <person name="Bermudez-Humaran L.G."/>
            <person name="Morrison M."/>
            <person name="Langella P."/>
            <person name="Azevedo V.A."/>
            <person name="Chatel J.M."/>
            <person name="Soares S."/>
        </authorList>
    </citation>
    <scope>NUCLEOTIDE SEQUENCE [LARGE SCALE GENOMIC DNA]</scope>
    <source>
        <strain evidence="1 2">AHMP21</strain>
    </source>
</reference>
<dbReference type="NCBIfam" id="TIGR02531">
    <property type="entry name" value="yecD_yerC"/>
    <property type="match status" value="1"/>
</dbReference>
<dbReference type="InterPro" id="IPR010921">
    <property type="entry name" value="Trp_repressor/repl_initiator"/>
</dbReference>
<sequence>MAEKNPRKNPTTDALFDAILSLETREECYNFFEDLCTVKEISDMAQRLEAAKLLLGGSTYDQIVKAVEISTATISRINRCIQYGSGGYRDVIEKVSAKEAADSAE</sequence>
<dbReference type="OrthoDB" id="2874807at2"/>
<dbReference type="AlphaFoldDB" id="A0A2A7B4S8"/>
<dbReference type="InterPro" id="IPR000831">
    <property type="entry name" value="Trp_repress"/>
</dbReference>
<comment type="caution">
    <text evidence="1">The sequence shown here is derived from an EMBL/GenBank/DDBJ whole genome shotgun (WGS) entry which is preliminary data.</text>
</comment>
<dbReference type="RefSeq" id="WP_097792279.1">
    <property type="nucleotide sequence ID" value="NZ_CABJDF010000004.1"/>
</dbReference>
<dbReference type="PANTHER" id="PTHR40080">
    <property type="entry name" value="LMO1763 PROTEIN"/>
    <property type="match status" value="1"/>
</dbReference>
<dbReference type="Pfam" id="PF01371">
    <property type="entry name" value="Trp_repressor"/>
    <property type="match status" value="1"/>
</dbReference>
<protein>
    <submittedName>
        <fullName evidence="1">TrpR-related protein YerC/YecD</fullName>
    </submittedName>
</protein>
<dbReference type="PANTHER" id="PTHR40080:SF1">
    <property type="entry name" value="TRPR-LIKE PROTEIN YERC_YECD"/>
    <property type="match status" value="1"/>
</dbReference>
<dbReference type="InterPro" id="IPR038116">
    <property type="entry name" value="TrpR-like_sf"/>
</dbReference>
<dbReference type="Gene3D" id="1.10.1270.10">
    <property type="entry name" value="TrpR-like"/>
    <property type="match status" value="1"/>
</dbReference>
<dbReference type="EMBL" id="NOUV01000014">
    <property type="protein sequence ID" value="PDX86404.1"/>
    <property type="molecule type" value="Genomic_DNA"/>
</dbReference>
<dbReference type="InterPro" id="IPR013368">
    <property type="entry name" value="YecD_YerC"/>
</dbReference>
<evidence type="ECO:0000313" key="2">
    <source>
        <dbReference type="Proteomes" id="UP000220904"/>
    </source>
</evidence>
<name>A0A2A7B4S8_9FIRM</name>
<organism evidence="1 2">
    <name type="scientific">Faecalibacterium prausnitzii</name>
    <dbReference type="NCBI Taxonomy" id="853"/>
    <lineage>
        <taxon>Bacteria</taxon>
        <taxon>Bacillati</taxon>
        <taxon>Bacillota</taxon>
        <taxon>Clostridia</taxon>
        <taxon>Eubacteriales</taxon>
        <taxon>Oscillospiraceae</taxon>
        <taxon>Faecalibacterium</taxon>
    </lineage>
</organism>
<dbReference type="PIRSF" id="PIRSF012508">
    <property type="entry name" value="YerC"/>
    <property type="match status" value="1"/>
</dbReference>
<gene>
    <name evidence="1" type="ORF">CHR60_06535</name>
</gene>
<dbReference type="GO" id="GO:0043565">
    <property type="term" value="F:sequence-specific DNA binding"/>
    <property type="evidence" value="ECO:0007669"/>
    <property type="project" value="InterPro"/>
</dbReference>
<accession>A0A2A7B4S8</accession>
<proteinExistence type="predicted"/>